<name>A0A8H5G347_9AGAR</name>
<keyword evidence="1" id="KW-0732">Signal</keyword>
<dbReference type="InterPro" id="IPR018909">
    <property type="entry name" value="Eng1_septum"/>
</dbReference>
<proteinExistence type="predicted"/>
<evidence type="ECO:0000256" key="1">
    <source>
        <dbReference type="SAM" id="SignalP"/>
    </source>
</evidence>
<feature type="domain" description="Endo-1,3(4)-beta-glucanase 1 carbohydrate binding" evidence="2">
    <location>
        <begin position="87"/>
        <end position="134"/>
    </location>
</feature>
<evidence type="ECO:0000313" key="4">
    <source>
        <dbReference type="Proteomes" id="UP000518752"/>
    </source>
</evidence>
<comment type="caution">
    <text evidence="3">The sequence shown here is derived from an EMBL/GenBank/DDBJ whole genome shotgun (WGS) entry which is preliminary data.</text>
</comment>
<reference evidence="3 4" key="1">
    <citation type="journal article" date="2020" name="ISME J.">
        <title>Uncovering the hidden diversity of litter-decomposition mechanisms in mushroom-forming fungi.</title>
        <authorList>
            <person name="Floudas D."/>
            <person name="Bentzer J."/>
            <person name="Ahren D."/>
            <person name="Johansson T."/>
            <person name="Persson P."/>
            <person name="Tunlid A."/>
        </authorList>
    </citation>
    <scope>NUCLEOTIDE SEQUENCE [LARGE SCALE GENOMIC DNA]</scope>
    <source>
        <strain evidence="3 4">CBS 406.79</strain>
    </source>
</reference>
<evidence type="ECO:0000313" key="3">
    <source>
        <dbReference type="EMBL" id="KAF5357449.1"/>
    </source>
</evidence>
<accession>A0A8H5G347</accession>
<dbReference type="AlphaFoldDB" id="A0A8H5G347"/>
<gene>
    <name evidence="3" type="ORF">D9757_011597</name>
</gene>
<dbReference type="EMBL" id="JAACJN010000238">
    <property type="protein sequence ID" value="KAF5357449.1"/>
    <property type="molecule type" value="Genomic_DNA"/>
</dbReference>
<feature type="chain" id="PRO_5034981030" description="Endo-1,3(4)-beta-glucanase 1 carbohydrate binding domain-containing protein" evidence="1">
    <location>
        <begin position="20"/>
        <end position="207"/>
    </location>
</feature>
<dbReference type="Proteomes" id="UP000518752">
    <property type="component" value="Unassembled WGS sequence"/>
</dbReference>
<dbReference type="GO" id="GO:0030246">
    <property type="term" value="F:carbohydrate binding"/>
    <property type="evidence" value="ECO:0007669"/>
    <property type="project" value="InterPro"/>
</dbReference>
<feature type="domain" description="Endo-1,3(4)-beta-glucanase 1 carbohydrate binding" evidence="2">
    <location>
        <begin position="26"/>
        <end position="73"/>
    </location>
</feature>
<protein>
    <recommendedName>
        <fullName evidence="2">Endo-1,3(4)-beta-glucanase 1 carbohydrate binding domain-containing protein</fullName>
    </recommendedName>
</protein>
<organism evidence="3 4">
    <name type="scientific">Collybiopsis confluens</name>
    <dbReference type="NCBI Taxonomy" id="2823264"/>
    <lineage>
        <taxon>Eukaryota</taxon>
        <taxon>Fungi</taxon>
        <taxon>Dikarya</taxon>
        <taxon>Basidiomycota</taxon>
        <taxon>Agaricomycotina</taxon>
        <taxon>Agaricomycetes</taxon>
        <taxon>Agaricomycetidae</taxon>
        <taxon>Agaricales</taxon>
        <taxon>Marasmiineae</taxon>
        <taxon>Omphalotaceae</taxon>
        <taxon>Collybiopsis</taxon>
    </lineage>
</organism>
<dbReference type="OrthoDB" id="3000963at2759"/>
<sequence length="207" mass="21859">MARLLTVVLTAILAGLVAAQDDLLDCGDSRYFPSQYTCFDDDFLCPILNGDIYIRCGDACYSTDQYTCSDGTLQPYNPSGPETLEDCGDARFFPSQYVCLDGDFLCPTMNGNATLRCGDACFSPAQYNCTDGQLAPVAPPPPPCVPEFGDSEICNDQGCILLTCCPGLISVATKCRDPCMLAAEQGIILSGCPNGTTTTATATATAT</sequence>
<feature type="signal peptide" evidence="1">
    <location>
        <begin position="1"/>
        <end position="19"/>
    </location>
</feature>
<evidence type="ECO:0000259" key="2">
    <source>
        <dbReference type="Pfam" id="PF10645"/>
    </source>
</evidence>
<dbReference type="Pfam" id="PF10645">
    <property type="entry name" value="Carb_bind"/>
    <property type="match status" value="2"/>
</dbReference>
<keyword evidence="4" id="KW-1185">Reference proteome</keyword>